<comment type="caution">
    <text evidence="2">The sequence shown here is derived from an EMBL/GenBank/DDBJ whole genome shotgun (WGS) entry which is preliminary data.</text>
</comment>
<dbReference type="AlphaFoldDB" id="A0A0J6S6H9"/>
<accession>A0A0J6S6H9</accession>
<sequence>MPDGQHRAGVERQDAFVERQDGAWRVLPIEGRFELVYEDGKGAWSVRRIQAHELKIGPGRVLLGGTDRDRDGYRGFRADRIHRLTDRDTGERVERAILDWLIRRADAARRARAAARRREARRSGPRAA</sequence>
<dbReference type="Proteomes" id="UP000035929">
    <property type="component" value="Unassembled WGS sequence"/>
</dbReference>
<organism evidence="2 3">
    <name type="scientific">Methylobacterium aquaticum</name>
    <dbReference type="NCBI Taxonomy" id="270351"/>
    <lineage>
        <taxon>Bacteria</taxon>
        <taxon>Pseudomonadati</taxon>
        <taxon>Pseudomonadota</taxon>
        <taxon>Alphaproteobacteria</taxon>
        <taxon>Hyphomicrobiales</taxon>
        <taxon>Methylobacteriaceae</taxon>
        <taxon>Methylobacterium</taxon>
    </lineage>
</organism>
<dbReference type="InterPro" id="IPR026881">
    <property type="entry name" value="WYL_dom"/>
</dbReference>
<gene>
    <name evidence="2" type="ORF">VP06_25005</name>
</gene>
<evidence type="ECO:0000313" key="3">
    <source>
        <dbReference type="Proteomes" id="UP000035929"/>
    </source>
</evidence>
<proteinExistence type="predicted"/>
<dbReference type="Pfam" id="PF13280">
    <property type="entry name" value="WYL"/>
    <property type="match status" value="1"/>
</dbReference>
<evidence type="ECO:0000313" key="2">
    <source>
        <dbReference type="EMBL" id="KMO29299.1"/>
    </source>
</evidence>
<reference evidence="2 3" key="1">
    <citation type="submission" date="2015-03" db="EMBL/GenBank/DDBJ databases">
        <title>Genome sequencing of Methylobacterium aquaticum DSM16371 type strain.</title>
        <authorList>
            <person name="Chaudhry V."/>
            <person name="Patil P.B."/>
        </authorList>
    </citation>
    <scope>NUCLEOTIDE SEQUENCE [LARGE SCALE GENOMIC DNA]</scope>
    <source>
        <strain evidence="2 3">DSM 16371</strain>
    </source>
</reference>
<dbReference type="EMBL" id="LABX01000209">
    <property type="protein sequence ID" value="KMO29299.1"/>
    <property type="molecule type" value="Genomic_DNA"/>
</dbReference>
<feature type="domain" description="WYL" evidence="1">
    <location>
        <begin position="32"/>
        <end position="85"/>
    </location>
</feature>
<dbReference type="RefSeq" id="WP_048466508.1">
    <property type="nucleotide sequence ID" value="NZ_LABX01000209.1"/>
</dbReference>
<name>A0A0J6S6H9_9HYPH</name>
<evidence type="ECO:0000259" key="1">
    <source>
        <dbReference type="Pfam" id="PF13280"/>
    </source>
</evidence>
<protein>
    <recommendedName>
        <fullName evidence="1">WYL domain-containing protein</fullName>
    </recommendedName>
</protein>
<dbReference type="PATRIC" id="fig|270351.6.peg.3039"/>